<feature type="transmembrane region" description="Helical" evidence="1">
    <location>
        <begin position="42"/>
        <end position="67"/>
    </location>
</feature>
<gene>
    <name evidence="2" type="ORF">PODLI_1B013063</name>
</gene>
<evidence type="ECO:0000256" key="1">
    <source>
        <dbReference type="SAM" id="Phobius"/>
    </source>
</evidence>
<accession>A0AA35LDK2</accession>
<keyword evidence="3" id="KW-1185">Reference proteome</keyword>
<keyword evidence="1" id="KW-0472">Membrane</keyword>
<keyword evidence="1" id="KW-1133">Transmembrane helix</keyword>
<reference evidence="2" key="1">
    <citation type="submission" date="2022-12" db="EMBL/GenBank/DDBJ databases">
        <authorList>
            <person name="Alioto T."/>
            <person name="Alioto T."/>
            <person name="Gomez Garrido J."/>
        </authorList>
    </citation>
    <scope>NUCLEOTIDE SEQUENCE</scope>
</reference>
<dbReference type="EMBL" id="OX395140">
    <property type="protein sequence ID" value="CAI5794194.1"/>
    <property type="molecule type" value="Genomic_DNA"/>
</dbReference>
<evidence type="ECO:0000313" key="3">
    <source>
        <dbReference type="Proteomes" id="UP001178461"/>
    </source>
</evidence>
<dbReference type="AlphaFoldDB" id="A0AA35LDK2"/>
<name>A0AA35LDK2_9SAUR</name>
<evidence type="ECO:0000313" key="2">
    <source>
        <dbReference type="EMBL" id="CAI5794194.1"/>
    </source>
</evidence>
<protein>
    <submittedName>
        <fullName evidence="2">Uncharacterized protein</fullName>
    </submittedName>
</protein>
<proteinExistence type="predicted"/>
<sequence length="70" mass="7829">MRRARLALAGIPDRGLLSFLQQESPHRRPRDSAPSFAHHNPLLARFLIIIISTPVVDPLLPTLLLGWGQN</sequence>
<dbReference type="Proteomes" id="UP001178461">
    <property type="component" value="Chromosome Z"/>
</dbReference>
<keyword evidence="1" id="KW-0812">Transmembrane</keyword>
<organism evidence="2 3">
    <name type="scientific">Podarcis lilfordi</name>
    <name type="common">Lilford's wall lizard</name>
    <dbReference type="NCBI Taxonomy" id="74358"/>
    <lineage>
        <taxon>Eukaryota</taxon>
        <taxon>Metazoa</taxon>
        <taxon>Chordata</taxon>
        <taxon>Craniata</taxon>
        <taxon>Vertebrata</taxon>
        <taxon>Euteleostomi</taxon>
        <taxon>Lepidosauria</taxon>
        <taxon>Squamata</taxon>
        <taxon>Bifurcata</taxon>
        <taxon>Unidentata</taxon>
        <taxon>Episquamata</taxon>
        <taxon>Laterata</taxon>
        <taxon>Lacertibaenia</taxon>
        <taxon>Lacertidae</taxon>
        <taxon>Podarcis</taxon>
    </lineage>
</organism>